<gene>
    <name evidence="4" type="ORF">AMST5_03606</name>
</gene>
<feature type="coiled-coil region" evidence="1">
    <location>
        <begin position="115"/>
        <end position="142"/>
    </location>
</feature>
<name>A0AA48RAL4_9ZZZZ</name>
<accession>A0AA48RAL4</accession>
<dbReference type="Pfam" id="PF09669">
    <property type="entry name" value="Phage_pRha"/>
    <property type="match status" value="1"/>
</dbReference>
<dbReference type="InterPro" id="IPR014054">
    <property type="entry name" value="Phage_regulatory_Rha"/>
</dbReference>
<keyword evidence="1" id="KW-0175">Coiled coil</keyword>
<evidence type="ECO:0000256" key="2">
    <source>
        <dbReference type="SAM" id="MobiDB-lite"/>
    </source>
</evidence>
<dbReference type="GO" id="GO:0003677">
    <property type="term" value="F:DNA binding"/>
    <property type="evidence" value="ECO:0007669"/>
    <property type="project" value="InterPro"/>
</dbReference>
<dbReference type="EMBL" id="OY288114">
    <property type="protein sequence ID" value="CAJ0885344.1"/>
    <property type="molecule type" value="Genomic_DNA"/>
</dbReference>
<protein>
    <recommendedName>
        <fullName evidence="3">Antirepressor protein C-terminal domain-containing protein</fullName>
    </recommendedName>
</protein>
<evidence type="ECO:0000313" key="4">
    <source>
        <dbReference type="EMBL" id="CAJ0885344.1"/>
    </source>
</evidence>
<dbReference type="AlphaFoldDB" id="A0AA48RAL4"/>
<organism evidence="4">
    <name type="scientific">freshwater sediment metagenome</name>
    <dbReference type="NCBI Taxonomy" id="556182"/>
    <lineage>
        <taxon>unclassified sequences</taxon>
        <taxon>metagenomes</taxon>
        <taxon>ecological metagenomes</taxon>
    </lineage>
</organism>
<proteinExistence type="predicted"/>
<sequence length="222" mass="24351">MQLTKIEAAYPATMSTVEIADLTGKRHDHVLRDADKMLAELGFNGPNFGGVYVDAKGEKRRCLNLPKRETLILVSGYSIELRARIIDRWQVLEAGSAPVDPMRVLNDPVALRGLLSNYSEKVLALEAKVEEQRADVDALNTIAKADGSLCLTDAAKALQQRPKALIDYMKSHGWIYRRAGGDHWVPAAYDGGDKPCAGRQIGGDGTCPEQPGVGPCLRRQRR</sequence>
<dbReference type="InterPro" id="IPR005039">
    <property type="entry name" value="Ant_C"/>
</dbReference>
<feature type="domain" description="Antirepressor protein C-terminal" evidence="3">
    <location>
        <begin position="126"/>
        <end position="188"/>
    </location>
</feature>
<evidence type="ECO:0000259" key="3">
    <source>
        <dbReference type="Pfam" id="PF03374"/>
    </source>
</evidence>
<feature type="region of interest" description="Disordered" evidence="2">
    <location>
        <begin position="202"/>
        <end position="222"/>
    </location>
</feature>
<reference evidence="4" key="1">
    <citation type="submission" date="2023-07" db="EMBL/GenBank/DDBJ databases">
        <authorList>
            <person name="Pelsma A.J. K."/>
        </authorList>
    </citation>
    <scope>NUCLEOTIDE SEQUENCE</scope>
</reference>
<dbReference type="Pfam" id="PF03374">
    <property type="entry name" value="ANT"/>
    <property type="match status" value="1"/>
</dbReference>
<evidence type="ECO:0000256" key="1">
    <source>
        <dbReference type="SAM" id="Coils"/>
    </source>
</evidence>